<feature type="compositionally biased region" description="Basic and acidic residues" evidence="1">
    <location>
        <begin position="116"/>
        <end position="128"/>
    </location>
</feature>
<keyword evidence="4" id="KW-1185">Reference proteome</keyword>
<feature type="region of interest" description="Disordered" evidence="1">
    <location>
        <begin position="86"/>
        <end position="153"/>
    </location>
</feature>
<dbReference type="KEGG" id="gfu:KM031_13625"/>
<evidence type="ECO:0000256" key="1">
    <source>
        <dbReference type="SAM" id="MobiDB-lite"/>
    </source>
</evidence>
<proteinExistence type="predicted"/>
<evidence type="ECO:0000313" key="3">
    <source>
        <dbReference type="EMBL" id="QWK89863.1"/>
    </source>
</evidence>
<dbReference type="RefSeq" id="WP_215506184.1">
    <property type="nucleotide sequence ID" value="NZ_CP076361.1"/>
</dbReference>
<evidence type="ECO:0008006" key="5">
    <source>
        <dbReference type="Google" id="ProtNLM"/>
    </source>
</evidence>
<name>A0A975P6E1_9RHOB</name>
<dbReference type="AlphaFoldDB" id="A0A975P6E1"/>
<sequence>MKRAAVTALICACLLTAGSPPVQAASVDEALVAQLYAQGYHSVQVSRTFLGRVKINAVLGDLRREIVVNPHTGEILRDYQTEVNRFAGRGSSGETGSSTTVTRSTPSKGGISVPDIVDRSGGSDRPDRSGPGAGNGGAGTASSGGGETVGDVP</sequence>
<evidence type="ECO:0000256" key="2">
    <source>
        <dbReference type="SAM" id="SignalP"/>
    </source>
</evidence>
<dbReference type="EMBL" id="CP076361">
    <property type="protein sequence ID" value="QWK89863.1"/>
    <property type="molecule type" value="Genomic_DNA"/>
</dbReference>
<organism evidence="3 4">
    <name type="scientific">Gemmobacter fulvus</name>
    <dbReference type="NCBI Taxonomy" id="2840474"/>
    <lineage>
        <taxon>Bacteria</taxon>
        <taxon>Pseudomonadati</taxon>
        <taxon>Pseudomonadota</taxon>
        <taxon>Alphaproteobacteria</taxon>
        <taxon>Rhodobacterales</taxon>
        <taxon>Paracoccaceae</taxon>
        <taxon>Gemmobacter</taxon>
    </lineage>
</organism>
<feature type="compositionally biased region" description="Gly residues" evidence="1">
    <location>
        <begin position="131"/>
        <end position="153"/>
    </location>
</feature>
<dbReference type="Proteomes" id="UP000679352">
    <property type="component" value="Chromosome"/>
</dbReference>
<reference evidence="3" key="1">
    <citation type="submission" date="2021-06" db="EMBL/GenBank/DDBJ databases">
        <title>Direct submission.</title>
        <authorList>
            <person name="Lee C.-S."/>
            <person name="Jin L."/>
        </authorList>
    </citation>
    <scope>NUCLEOTIDE SEQUENCE</scope>
    <source>
        <strain evidence="3">Con5</strain>
    </source>
</reference>
<keyword evidence="2" id="KW-0732">Signal</keyword>
<protein>
    <recommendedName>
        <fullName evidence="5">PepSY domain-containing protein</fullName>
    </recommendedName>
</protein>
<feature type="compositionally biased region" description="Low complexity" evidence="1">
    <location>
        <begin position="88"/>
        <end position="105"/>
    </location>
</feature>
<feature type="signal peptide" evidence="2">
    <location>
        <begin position="1"/>
        <end position="24"/>
    </location>
</feature>
<gene>
    <name evidence="3" type="ORF">KM031_13625</name>
</gene>
<feature type="chain" id="PRO_5037884424" description="PepSY domain-containing protein" evidence="2">
    <location>
        <begin position="25"/>
        <end position="153"/>
    </location>
</feature>
<accession>A0A975P6E1</accession>
<evidence type="ECO:0000313" key="4">
    <source>
        <dbReference type="Proteomes" id="UP000679352"/>
    </source>
</evidence>